<organism evidence="2 3">
    <name type="scientific">Streptosporangium jomthongense</name>
    <dbReference type="NCBI Taxonomy" id="1193683"/>
    <lineage>
        <taxon>Bacteria</taxon>
        <taxon>Bacillati</taxon>
        <taxon>Actinomycetota</taxon>
        <taxon>Actinomycetes</taxon>
        <taxon>Streptosporangiales</taxon>
        <taxon>Streptosporangiaceae</taxon>
        <taxon>Streptosporangium</taxon>
    </lineage>
</organism>
<evidence type="ECO:0000313" key="2">
    <source>
        <dbReference type="EMBL" id="MFC3979858.1"/>
    </source>
</evidence>
<feature type="region of interest" description="Disordered" evidence="1">
    <location>
        <begin position="91"/>
        <end position="112"/>
    </location>
</feature>
<feature type="compositionally biased region" description="Basic residues" evidence="1">
    <location>
        <begin position="99"/>
        <end position="112"/>
    </location>
</feature>
<sequence>MIGSSWPGGRHRDGRPYSLVHRRVWDGPARAEAESLNQEWAGWTVLYSLGTRRFYGLCSWPSPQPVIVSDTTSEGLERRMREAETLLTLRMPTAEGRRPAGRRRSRSVGRAA</sequence>
<keyword evidence="3" id="KW-1185">Reference proteome</keyword>
<reference evidence="3" key="1">
    <citation type="journal article" date="2019" name="Int. J. Syst. Evol. Microbiol.">
        <title>The Global Catalogue of Microorganisms (GCM) 10K type strain sequencing project: providing services to taxonomists for standard genome sequencing and annotation.</title>
        <authorList>
            <consortium name="The Broad Institute Genomics Platform"/>
            <consortium name="The Broad Institute Genome Sequencing Center for Infectious Disease"/>
            <person name="Wu L."/>
            <person name="Ma J."/>
        </authorList>
    </citation>
    <scope>NUCLEOTIDE SEQUENCE [LARGE SCALE GENOMIC DNA]</scope>
    <source>
        <strain evidence="3">TBRC 7912</strain>
    </source>
</reference>
<name>A0ABV8ETZ4_9ACTN</name>
<dbReference type="RefSeq" id="WP_386188722.1">
    <property type="nucleotide sequence ID" value="NZ_JBHSBC010000004.1"/>
</dbReference>
<protein>
    <submittedName>
        <fullName evidence="2">Uncharacterized protein</fullName>
    </submittedName>
</protein>
<evidence type="ECO:0000256" key="1">
    <source>
        <dbReference type="SAM" id="MobiDB-lite"/>
    </source>
</evidence>
<evidence type="ECO:0000313" key="3">
    <source>
        <dbReference type="Proteomes" id="UP001595698"/>
    </source>
</evidence>
<comment type="caution">
    <text evidence="2">The sequence shown here is derived from an EMBL/GenBank/DDBJ whole genome shotgun (WGS) entry which is preliminary data.</text>
</comment>
<gene>
    <name evidence="2" type="ORF">ACFOYY_06995</name>
</gene>
<dbReference type="Proteomes" id="UP001595698">
    <property type="component" value="Unassembled WGS sequence"/>
</dbReference>
<accession>A0ABV8ETZ4</accession>
<proteinExistence type="predicted"/>
<dbReference type="EMBL" id="JBHSBC010000004">
    <property type="protein sequence ID" value="MFC3979858.1"/>
    <property type="molecule type" value="Genomic_DNA"/>
</dbReference>